<dbReference type="Gene3D" id="6.10.10.120">
    <property type="entry name" value="Antitoxin ParD1-like"/>
    <property type="match status" value="1"/>
</dbReference>
<dbReference type="Proteomes" id="UP001302429">
    <property type="component" value="Chromosome"/>
</dbReference>
<proteinExistence type="inferred from homology"/>
<organism evidence="3 4">
    <name type="scientific">Alterisphingorhabdus coralli</name>
    <dbReference type="NCBI Taxonomy" id="3071408"/>
    <lineage>
        <taxon>Bacteria</taxon>
        <taxon>Pseudomonadati</taxon>
        <taxon>Pseudomonadota</taxon>
        <taxon>Alphaproteobacteria</taxon>
        <taxon>Sphingomonadales</taxon>
        <taxon>Sphingomonadaceae</taxon>
        <taxon>Alterisphingorhabdus (ex Yan et al. 2024)</taxon>
    </lineage>
</organism>
<reference evidence="3 4" key="1">
    <citation type="submission" date="2023-10" db="EMBL/GenBank/DDBJ databases">
        <title>Complete genome sequence of a Sphingomonadaceae bacterium.</title>
        <authorList>
            <person name="Yan C."/>
        </authorList>
    </citation>
    <scope>NUCLEOTIDE SEQUENCE [LARGE SCALE GENOMIC DNA]</scope>
    <source>
        <strain evidence="3 4">SCSIO 66989</strain>
    </source>
</reference>
<dbReference type="KEGG" id="acoa:RB602_07695"/>
<evidence type="ECO:0000313" key="3">
    <source>
        <dbReference type="EMBL" id="WOE73753.1"/>
    </source>
</evidence>
<protein>
    <submittedName>
        <fullName evidence="3">Type II toxin-antitoxin system ParD family antitoxin</fullName>
    </submittedName>
</protein>
<evidence type="ECO:0000256" key="2">
    <source>
        <dbReference type="ARBA" id="ARBA00022649"/>
    </source>
</evidence>
<keyword evidence="4" id="KW-1185">Reference proteome</keyword>
<dbReference type="Pfam" id="PF03693">
    <property type="entry name" value="ParD_antitoxin"/>
    <property type="match status" value="1"/>
</dbReference>
<dbReference type="GO" id="GO:0006355">
    <property type="term" value="P:regulation of DNA-templated transcription"/>
    <property type="evidence" value="ECO:0007669"/>
    <property type="project" value="InterPro"/>
</dbReference>
<dbReference type="RefSeq" id="WP_317079978.1">
    <property type="nucleotide sequence ID" value="NZ_CP136594.1"/>
</dbReference>
<evidence type="ECO:0000256" key="1">
    <source>
        <dbReference type="ARBA" id="ARBA00008580"/>
    </source>
</evidence>
<sequence>MMNRLTISVPEQMNAYVEAQINGGRYGNVSEYFRDLVRRDQERRESAIQELRAMLDKAEASGVSSRSLPEIMKAAREEARAQGLLDD</sequence>
<dbReference type="SUPFAM" id="SSF47598">
    <property type="entry name" value="Ribbon-helix-helix"/>
    <property type="match status" value="1"/>
</dbReference>
<dbReference type="InterPro" id="IPR038296">
    <property type="entry name" value="ParD_sf"/>
</dbReference>
<name>A0AA97F493_9SPHN</name>
<keyword evidence="2" id="KW-1277">Toxin-antitoxin system</keyword>
<evidence type="ECO:0000313" key="4">
    <source>
        <dbReference type="Proteomes" id="UP001302429"/>
    </source>
</evidence>
<dbReference type="AlphaFoldDB" id="A0AA97F493"/>
<comment type="similarity">
    <text evidence="1">Belongs to the ParD antitoxin family.</text>
</comment>
<dbReference type="InterPro" id="IPR010985">
    <property type="entry name" value="Ribbon_hlx_hlx"/>
</dbReference>
<dbReference type="PANTHER" id="PTHR36582">
    <property type="entry name" value="ANTITOXIN PARD"/>
    <property type="match status" value="1"/>
</dbReference>
<accession>A0AA97F493</accession>
<gene>
    <name evidence="3" type="ORF">RB602_07695</name>
</gene>
<dbReference type="InterPro" id="IPR022789">
    <property type="entry name" value="ParD"/>
</dbReference>
<dbReference type="EMBL" id="CP136594">
    <property type="protein sequence ID" value="WOE73753.1"/>
    <property type="molecule type" value="Genomic_DNA"/>
</dbReference>
<dbReference type="PANTHER" id="PTHR36582:SF2">
    <property type="entry name" value="ANTITOXIN PARD"/>
    <property type="match status" value="1"/>
</dbReference>
<dbReference type="NCBIfam" id="TIGR02606">
    <property type="entry name" value="antidote_CC2985"/>
    <property type="match status" value="1"/>
</dbReference>